<reference evidence="1" key="1">
    <citation type="submission" date="2016-04" db="EMBL/GenBank/DDBJ databases">
        <authorList>
            <person name="Evans L.H."/>
            <person name="Alamgir A."/>
            <person name="Owens N."/>
            <person name="Weber N.D."/>
            <person name="Virtaneva K."/>
            <person name="Barbian K."/>
            <person name="Babar A."/>
            <person name="Rosenke K."/>
        </authorList>
    </citation>
    <scope>NUCLEOTIDE SEQUENCE</scope>
    <source>
        <strain evidence="1">92-2</strain>
    </source>
</reference>
<dbReference type="RefSeq" id="WP_227117921.1">
    <property type="nucleotide sequence ID" value="NZ_LT598928.1"/>
</dbReference>
<evidence type="ECO:0000313" key="1">
    <source>
        <dbReference type="EMBL" id="SBW12016.1"/>
    </source>
</evidence>
<gene>
    <name evidence="1" type="ORF">KM92DES2_20284</name>
</gene>
<name>A0A212KJU8_9BACT</name>
<dbReference type="AlphaFoldDB" id="A0A212KJU8"/>
<organism evidence="1">
    <name type="scientific">uncultured Desulfovibrio sp</name>
    <dbReference type="NCBI Taxonomy" id="167968"/>
    <lineage>
        <taxon>Bacteria</taxon>
        <taxon>Pseudomonadati</taxon>
        <taxon>Thermodesulfobacteriota</taxon>
        <taxon>Desulfovibrionia</taxon>
        <taxon>Desulfovibrionales</taxon>
        <taxon>Desulfovibrionaceae</taxon>
        <taxon>Desulfovibrio</taxon>
        <taxon>environmental samples</taxon>
    </lineage>
</organism>
<dbReference type="EMBL" id="FLUP01000002">
    <property type="protein sequence ID" value="SBW12016.1"/>
    <property type="molecule type" value="Genomic_DNA"/>
</dbReference>
<sequence>MGAELTCANTTDAAAVRASIATLRQKHVPQNGQKTLDCHALAKNILLYLKPLGLIQTPQNLCGGQHKKYRSAGQQRLRTDTGAASLISGTLVMKRA</sequence>
<accession>A0A212KJU8</accession>
<evidence type="ECO:0008006" key="2">
    <source>
        <dbReference type="Google" id="ProtNLM"/>
    </source>
</evidence>
<protein>
    <recommendedName>
        <fullName evidence="2">Transposase</fullName>
    </recommendedName>
</protein>
<proteinExistence type="predicted"/>